<dbReference type="RefSeq" id="YP_007236548.1">
    <property type="nucleotide sequence ID" value="NC_019913.1"/>
</dbReference>
<gene>
    <name evidence="1" type="ORF">PaP1_gp137</name>
</gene>
<protein>
    <submittedName>
        <fullName evidence="1">Uncharacterized protein</fullName>
    </submittedName>
</protein>
<organism evidence="1 2">
    <name type="scientific">Pseudomonas phage PaP1</name>
    <dbReference type="NCBI Taxonomy" id="685892"/>
    <lineage>
        <taxon>Viruses</taxon>
        <taxon>Duplodnaviria</taxon>
        <taxon>Heunggongvirae</taxon>
        <taxon>Uroviricota</taxon>
        <taxon>Caudoviricetes</taxon>
        <taxon>Vandenendeviridae</taxon>
        <taxon>Skurskavirinae</taxon>
        <taxon>Pakpunavirus</taxon>
        <taxon>Pakpunavirus PaP1</taxon>
    </lineage>
</organism>
<accession>G0YVE0</accession>
<dbReference type="KEGG" id="vg:14296204"/>
<name>G0YVE0_9CAUD</name>
<dbReference type="GeneID" id="14296204"/>
<keyword evidence="2" id="KW-1185">Reference proteome</keyword>
<reference evidence="1 2" key="1">
    <citation type="journal article" date="2013" name="PLoS ONE">
        <title>Genomic and Proteomic Analyses of the Terminally Redundant Genome of the Pseudomonas aeruginosa Phage PaP1: Establishment of Genus PaP1-Like Phages.</title>
        <authorList>
            <person name="Lu S."/>
            <person name="Le S."/>
            <person name="Tan Y."/>
            <person name="Zhu J."/>
            <person name="Li M."/>
            <person name="Rao X."/>
            <person name="Zou L."/>
            <person name="Li S."/>
            <person name="Wang J."/>
            <person name="Jin X."/>
            <person name="Huang G."/>
            <person name="Zhang L."/>
            <person name="Zhao X."/>
            <person name="Hu F."/>
        </authorList>
    </citation>
    <scope>NUCLEOTIDE SEQUENCE [LARGE SCALE GENOMIC DNA]</scope>
</reference>
<proteinExistence type="predicted"/>
<evidence type="ECO:0000313" key="2">
    <source>
        <dbReference type="Proteomes" id="UP000008424"/>
    </source>
</evidence>
<sequence length="90" mass="10366">MLDSLGHSCRMALKQDKPPIRRLEMKSLVMQETINRRTNKTTYYKATGDKLIRVSPSEYRAINNRGVASSCYLTTMDATYIRHSKVVHFA</sequence>
<dbReference type="EMBL" id="HQ832595">
    <property type="protein sequence ID" value="AEK21677.1"/>
    <property type="molecule type" value="Genomic_DNA"/>
</dbReference>
<dbReference type="Proteomes" id="UP000008424">
    <property type="component" value="Segment"/>
</dbReference>
<evidence type="ECO:0000313" key="1">
    <source>
        <dbReference type="EMBL" id="AEK21677.1"/>
    </source>
</evidence>